<accession>A0A0F3GVE0</accession>
<evidence type="ECO:0000313" key="2">
    <source>
        <dbReference type="EMBL" id="KJU85939.1"/>
    </source>
</evidence>
<proteinExistence type="predicted"/>
<sequence length="173" mass="19546">MKPIRSIKTKLIIRITIAFILLSMVLQAIVFRSFRSLTLESAQDKAKTVAALTRDAITSFMVLGVYDKREVFLDRLKYAYGLKELKILRGANVVRQFGESVTKGQSLSALESEALQMGEQRDNLRERFLAKEVEYALVIPYKADSDQRVRCISCHEAREGELLGAISLVMDLS</sequence>
<evidence type="ECO:0000256" key="1">
    <source>
        <dbReference type="SAM" id="Phobius"/>
    </source>
</evidence>
<keyword evidence="1" id="KW-0812">Transmembrane</keyword>
<gene>
    <name evidence="2" type="ORF">MBAV_001866</name>
</gene>
<name>A0A0F3GVE0_9BACT</name>
<dbReference type="Gene3D" id="3.30.450.290">
    <property type="match status" value="1"/>
</dbReference>
<keyword evidence="1" id="KW-0472">Membrane</keyword>
<organism evidence="2 3">
    <name type="scientific">Candidatus Magnetobacterium bavaricum</name>
    <dbReference type="NCBI Taxonomy" id="29290"/>
    <lineage>
        <taxon>Bacteria</taxon>
        <taxon>Pseudomonadati</taxon>
        <taxon>Nitrospirota</taxon>
        <taxon>Thermodesulfovibrionia</taxon>
        <taxon>Thermodesulfovibrionales</taxon>
        <taxon>Candidatus Magnetobacteriaceae</taxon>
        <taxon>Candidatus Magnetobacterium</taxon>
    </lineage>
</organism>
<dbReference type="EMBL" id="LACI01000797">
    <property type="protein sequence ID" value="KJU85939.1"/>
    <property type="molecule type" value="Genomic_DNA"/>
</dbReference>
<dbReference type="Proteomes" id="UP000033423">
    <property type="component" value="Unassembled WGS sequence"/>
</dbReference>
<reference evidence="2 3" key="1">
    <citation type="submission" date="2015-02" db="EMBL/GenBank/DDBJ databases">
        <title>Single-cell genomics of uncultivated deep-branching MTB reveals a conserved set of magnetosome genes.</title>
        <authorList>
            <person name="Kolinko S."/>
            <person name="Richter M."/>
            <person name="Glockner F.O."/>
            <person name="Brachmann A."/>
            <person name="Schuler D."/>
        </authorList>
    </citation>
    <scope>NUCLEOTIDE SEQUENCE [LARGE SCALE GENOMIC DNA]</scope>
    <source>
        <strain evidence="2">TM-1</strain>
    </source>
</reference>
<evidence type="ECO:0000313" key="3">
    <source>
        <dbReference type="Proteomes" id="UP000033423"/>
    </source>
</evidence>
<comment type="caution">
    <text evidence="2">The sequence shown here is derived from an EMBL/GenBank/DDBJ whole genome shotgun (WGS) entry which is preliminary data.</text>
</comment>
<protein>
    <submittedName>
        <fullName evidence="2">Diguanylate cyclase</fullName>
    </submittedName>
</protein>
<dbReference type="AlphaFoldDB" id="A0A0F3GVE0"/>
<feature type="transmembrane region" description="Helical" evidence="1">
    <location>
        <begin position="12"/>
        <end position="31"/>
    </location>
</feature>
<feature type="non-terminal residue" evidence="2">
    <location>
        <position position="173"/>
    </location>
</feature>
<keyword evidence="1" id="KW-1133">Transmembrane helix</keyword>
<keyword evidence="3" id="KW-1185">Reference proteome</keyword>